<keyword evidence="5" id="KW-1185">Reference proteome</keyword>
<dbReference type="SMART" id="SM00355">
    <property type="entry name" value="ZnF_C2H2"/>
    <property type="match status" value="3"/>
</dbReference>
<comment type="caution">
    <text evidence="4">The sequence shown here is derived from an EMBL/GenBank/DDBJ whole genome shotgun (WGS) entry which is preliminary data.</text>
</comment>
<gene>
    <name evidence="4" type="primary">GTF3A</name>
    <name evidence="4" type="ORF">VKT23_008371</name>
</gene>
<dbReference type="EMBL" id="JBANRG010000012">
    <property type="protein sequence ID" value="KAK7461939.1"/>
    <property type="molecule type" value="Genomic_DNA"/>
</dbReference>
<dbReference type="PROSITE" id="PS50157">
    <property type="entry name" value="ZINC_FINGER_C2H2_2"/>
    <property type="match status" value="1"/>
</dbReference>
<keyword evidence="1" id="KW-0862">Zinc</keyword>
<evidence type="ECO:0000256" key="1">
    <source>
        <dbReference type="PROSITE-ProRule" id="PRU00042"/>
    </source>
</evidence>
<evidence type="ECO:0000313" key="4">
    <source>
        <dbReference type="EMBL" id="KAK7461939.1"/>
    </source>
</evidence>
<proteinExistence type="predicted"/>
<evidence type="ECO:0000259" key="3">
    <source>
        <dbReference type="PROSITE" id="PS50157"/>
    </source>
</evidence>
<keyword evidence="1" id="KW-0863">Zinc-finger</keyword>
<reference evidence="4 5" key="1">
    <citation type="submission" date="2024-01" db="EMBL/GenBank/DDBJ databases">
        <title>A draft genome for the cacao thread blight pathogen Marasmiellus scandens.</title>
        <authorList>
            <person name="Baruah I.K."/>
            <person name="Leung J."/>
            <person name="Bukari Y."/>
            <person name="Amoako-Attah I."/>
            <person name="Meinhardt L.W."/>
            <person name="Bailey B.A."/>
            <person name="Cohen S.P."/>
        </authorList>
    </citation>
    <scope>NUCLEOTIDE SEQUENCE [LARGE SCALE GENOMIC DNA]</scope>
    <source>
        <strain evidence="4 5">GH-19</strain>
    </source>
</reference>
<evidence type="ECO:0000313" key="5">
    <source>
        <dbReference type="Proteomes" id="UP001498398"/>
    </source>
</evidence>
<dbReference type="InterPro" id="IPR013087">
    <property type="entry name" value="Znf_C2H2_type"/>
</dbReference>
<protein>
    <submittedName>
        <fullName evidence="4">Transcription factor IIIA</fullName>
    </submittedName>
</protein>
<feature type="compositionally biased region" description="Polar residues" evidence="2">
    <location>
        <begin position="266"/>
        <end position="281"/>
    </location>
</feature>
<organism evidence="4 5">
    <name type="scientific">Marasmiellus scandens</name>
    <dbReference type="NCBI Taxonomy" id="2682957"/>
    <lineage>
        <taxon>Eukaryota</taxon>
        <taxon>Fungi</taxon>
        <taxon>Dikarya</taxon>
        <taxon>Basidiomycota</taxon>
        <taxon>Agaricomycotina</taxon>
        <taxon>Agaricomycetes</taxon>
        <taxon>Agaricomycetidae</taxon>
        <taxon>Agaricales</taxon>
        <taxon>Marasmiineae</taxon>
        <taxon>Omphalotaceae</taxon>
        <taxon>Marasmiellus</taxon>
    </lineage>
</organism>
<dbReference type="Proteomes" id="UP001498398">
    <property type="component" value="Unassembled WGS sequence"/>
</dbReference>
<accession>A0ABR1JI19</accession>
<keyword evidence="1" id="KW-0479">Metal-binding</keyword>
<feature type="region of interest" description="Disordered" evidence="2">
    <location>
        <begin position="240"/>
        <end position="290"/>
    </location>
</feature>
<feature type="domain" description="C2H2-type" evidence="3">
    <location>
        <begin position="403"/>
        <end position="435"/>
    </location>
</feature>
<dbReference type="PROSITE" id="PS00028">
    <property type="entry name" value="ZINC_FINGER_C2H2_1"/>
    <property type="match status" value="1"/>
</dbReference>
<evidence type="ECO:0000256" key="2">
    <source>
        <dbReference type="SAM" id="MobiDB-lite"/>
    </source>
</evidence>
<sequence length="444" mass="49847">MTSTVVFSYPSPQTNEFDTIEDVSAASHHLQFPTTEIDISEQAPITPCVPDANSQICGSSQLSSHFDDLDPHGYIGPWVSQRDRVELRKIRTLDDLFRDNEHPQRRFIRRSEMFDVQGFEDWVQGVKRKSELPFHEHRNFQSDDDDYVPVFANTAVSNGLHFDSSGCLMSTRQRHNSDPSASVDPKDVAPNDVPLIFSSTSALPPDISYEELPSIASTERKILPLPKRREGVSQAAEYRHPELQLAPLGPNRESAPPNKKARMSPVVQNTPPCNVSVSSETKMFGPKARANPESELIDDVSSFTPKLRAKSSRDYVRASTVSSDTTETSTSSESNDYGTFQCYSRSCRRFFESLDDVKEHFRAEHLPGTNQLRCAYVDCSKITNSLGDMGRHELALAHKAPSFQCHSPSCGKVFTRKDALKRHWNRLSGHESQSRRAEKARTSA</sequence>
<name>A0ABR1JI19_9AGAR</name>
<dbReference type="Gene3D" id="3.30.160.60">
    <property type="entry name" value="Classic Zinc Finger"/>
    <property type="match status" value="1"/>
</dbReference>